<dbReference type="InterPro" id="IPR012292">
    <property type="entry name" value="Globin/Proto"/>
</dbReference>
<reference evidence="6 7" key="1">
    <citation type="submission" date="2019-12" db="EMBL/GenBank/DDBJ databases">
        <authorList>
            <person name="Li J."/>
            <person name="Shi Y."/>
            <person name="Xu G."/>
            <person name="Xiao D."/>
            <person name="Ran X."/>
        </authorList>
    </citation>
    <scope>NUCLEOTIDE SEQUENCE [LARGE SCALE GENOMIC DNA]</scope>
    <source>
        <strain evidence="6 7">JCM 15915</strain>
    </source>
</reference>
<dbReference type="CDD" id="cd14771">
    <property type="entry name" value="TrHb2_Mt-trHbO-like_O"/>
    <property type="match status" value="1"/>
</dbReference>
<evidence type="ECO:0000256" key="2">
    <source>
        <dbReference type="ARBA" id="ARBA00022617"/>
    </source>
</evidence>
<keyword evidence="2" id="KW-0349">Heme</keyword>
<dbReference type="OrthoDB" id="9790913at2"/>
<dbReference type="AlphaFoldDB" id="A0A7K1LG91"/>
<keyword evidence="1" id="KW-0813">Transport</keyword>
<comment type="caution">
    <text evidence="6">The sequence shown here is derived from an EMBL/GenBank/DDBJ whole genome shotgun (WGS) entry which is preliminary data.</text>
</comment>
<dbReference type="InterPro" id="IPR001486">
    <property type="entry name" value="Hemoglobin_trunc"/>
</dbReference>
<dbReference type="RefSeq" id="WP_129314287.1">
    <property type="nucleotide sequence ID" value="NZ_JBFCQO010000001.1"/>
</dbReference>
<comment type="similarity">
    <text evidence="5">Belongs to the truncated hemoglobin family. Group II subfamily.</text>
</comment>
<evidence type="ECO:0000256" key="5">
    <source>
        <dbReference type="ARBA" id="ARBA00034496"/>
    </source>
</evidence>
<keyword evidence="7" id="KW-1185">Reference proteome</keyword>
<dbReference type="PANTHER" id="PTHR47366:SF1">
    <property type="entry name" value="TWO-ON-TWO HEMOGLOBIN-3"/>
    <property type="match status" value="1"/>
</dbReference>
<dbReference type="Proteomes" id="UP000462152">
    <property type="component" value="Unassembled WGS sequence"/>
</dbReference>
<dbReference type="GO" id="GO:0046872">
    <property type="term" value="F:metal ion binding"/>
    <property type="evidence" value="ECO:0007669"/>
    <property type="project" value="UniProtKB-KW"/>
</dbReference>
<organism evidence="6 7">
    <name type="scientific">Rothia koreensis</name>
    <dbReference type="NCBI Taxonomy" id="592378"/>
    <lineage>
        <taxon>Bacteria</taxon>
        <taxon>Bacillati</taxon>
        <taxon>Actinomycetota</taxon>
        <taxon>Actinomycetes</taxon>
        <taxon>Micrococcales</taxon>
        <taxon>Micrococcaceae</taxon>
        <taxon>Rothia</taxon>
    </lineage>
</organism>
<sequence length="131" mass="15306">MTNPASSASSLYDQMGGHEAFHQLTTEFYDRVAADPDFRALYPEDDLEPARERLEMFLEQYFGGPSTYGHRRGHPRLRMRHAPFAIDSWARETWLKYMRESMDTLHLPPLLDGMMWDYFERAARAMTNTPG</sequence>
<dbReference type="GO" id="GO:0020037">
    <property type="term" value="F:heme binding"/>
    <property type="evidence" value="ECO:0007669"/>
    <property type="project" value="InterPro"/>
</dbReference>
<evidence type="ECO:0000313" key="6">
    <source>
        <dbReference type="EMBL" id="MUN54214.1"/>
    </source>
</evidence>
<dbReference type="Gene3D" id="1.10.490.10">
    <property type="entry name" value="Globins"/>
    <property type="match status" value="1"/>
</dbReference>
<dbReference type="EMBL" id="WOGT01000001">
    <property type="protein sequence ID" value="MUN54214.1"/>
    <property type="molecule type" value="Genomic_DNA"/>
</dbReference>
<keyword evidence="3" id="KW-0479">Metal-binding</keyword>
<evidence type="ECO:0000256" key="4">
    <source>
        <dbReference type="ARBA" id="ARBA00023004"/>
    </source>
</evidence>
<dbReference type="SUPFAM" id="SSF46458">
    <property type="entry name" value="Globin-like"/>
    <property type="match status" value="1"/>
</dbReference>
<evidence type="ECO:0000313" key="7">
    <source>
        <dbReference type="Proteomes" id="UP000462152"/>
    </source>
</evidence>
<dbReference type="GO" id="GO:0019825">
    <property type="term" value="F:oxygen binding"/>
    <property type="evidence" value="ECO:0007669"/>
    <property type="project" value="InterPro"/>
</dbReference>
<evidence type="ECO:0000256" key="3">
    <source>
        <dbReference type="ARBA" id="ARBA00022723"/>
    </source>
</evidence>
<keyword evidence="4" id="KW-0408">Iron</keyword>
<gene>
    <name evidence="6" type="ORF">GMA10_03110</name>
</gene>
<protein>
    <submittedName>
        <fullName evidence="6">Globin</fullName>
    </submittedName>
</protein>
<evidence type="ECO:0000256" key="1">
    <source>
        <dbReference type="ARBA" id="ARBA00022448"/>
    </source>
</evidence>
<dbReference type="InterPro" id="IPR009050">
    <property type="entry name" value="Globin-like_sf"/>
</dbReference>
<accession>A0A7K1LG91</accession>
<dbReference type="InterPro" id="IPR044203">
    <property type="entry name" value="GlbO/GLB3-like"/>
</dbReference>
<dbReference type="GO" id="GO:0005344">
    <property type="term" value="F:oxygen carrier activity"/>
    <property type="evidence" value="ECO:0007669"/>
    <property type="project" value="InterPro"/>
</dbReference>
<proteinExistence type="inferred from homology"/>
<dbReference type="PANTHER" id="PTHR47366">
    <property type="entry name" value="TWO-ON-TWO HEMOGLOBIN-3"/>
    <property type="match status" value="1"/>
</dbReference>
<dbReference type="Pfam" id="PF01152">
    <property type="entry name" value="Bac_globin"/>
    <property type="match status" value="1"/>
</dbReference>
<name>A0A7K1LG91_9MICC</name>